<accession>A0A6N7W5T7</accession>
<sequence>MSNLHTVLENISRAAQAAGRSPDEITLLPVTKYYDLAQIQELIDAGVTRMGENRPQQLAERAQLFPQINWVMIGRLQTNKAGLIARYASECQSVDSVRLARALDRRLDRALPILLQVNISGEESKTGFAPQQVPEALEVAEGLEHLDVRGFMTMAPHSDDPTVARETFRKLRELRDKVAPTLPELSMGMSGDFPQAIAEGATIVRVGSALF</sequence>
<dbReference type="Pfam" id="PF01168">
    <property type="entry name" value="Ala_racemase_N"/>
    <property type="match status" value="1"/>
</dbReference>
<dbReference type="GO" id="GO:0030170">
    <property type="term" value="F:pyridoxal phosphate binding"/>
    <property type="evidence" value="ECO:0007669"/>
    <property type="project" value="UniProtKB-UniRule"/>
</dbReference>
<dbReference type="CDD" id="cd00635">
    <property type="entry name" value="PLPDE_III_YBL036c_like"/>
    <property type="match status" value="1"/>
</dbReference>
<dbReference type="RefSeq" id="WP_154545248.1">
    <property type="nucleotide sequence ID" value="NZ_VULO01000008.1"/>
</dbReference>
<keyword evidence="7" id="KW-1185">Reference proteome</keyword>
<evidence type="ECO:0000256" key="3">
    <source>
        <dbReference type="PIRSR" id="PIRSR004848-1"/>
    </source>
</evidence>
<evidence type="ECO:0000256" key="4">
    <source>
        <dbReference type="RuleBase" id="RU004514"/>
    </source>
</evidence>
<protein>
    <recommendedName>
        <fullName evidence="2">Pyridoxal phosphate homeostasis protein</fullName>
        <shortName evidence="2">PLP homeostasis protein</shortName>
    </recommendedName>
</protein>
<comment type="caution">
    <text evidence="6">The sequence shown here is derived from an EMBL/GenBank/DDBJ whole genome shotgun (WGS) entry which is preliminary data.</text>
</comment>
<evidence type="ECO:0000313" key="6">
    <source>
        <dbReference type="EMBL" id="MSS84675.1"/>
    </source>
</evidence>
<dbReference type="InterPro" id="IPR011078">
    <property type="entry name" value="PyrdxlP_homeostasis"/>
</dbReference>
<dbReference type="Proteomes" id="UP000470875">
    <property type="component" value="Unassembled WGS sequence"/>
</dbReference>
<comment type="function">
    <text evidence="2">Pyridoxal 5'-phosphate (PLP)-binding protein, which is involved in PLP homeostasis.</text>
</comment>
<feature type="modified residue" description="N6-(pyridoxal phosphate)lysine" evidence="2 3">
    <location>
        <position position="32"/>
    </location>
</feature>
<reference evidence="6 7" key="1">
    <citation type="submission" date="2019-08" db="EMBL/GenBank/DDBJ databases">
        <title>In-depth cultivation of the pig gut microbiome towards novel bacterial diversity and tailored functional studies.</title>
        <authorList>
            <person name="Wylensek D."/>
            <person name="Hitch T.C.A."/>
            <person name="Clavel T."/>
        </authorList>
    </citation>
    <scope>NUCLEOTIDE SEQUENCE [LARGE SCALE GENOMIC DNA]</scope>
    <source>
        <strain evidence="6 7">WB03_NA08</strain>
    </source>
</reference>
<proteinExistence type="inferred from homology"/>
<dbReference type="PANTHER" id="PTHR10146">
    <property type="entry name" value="PROLINE SYNTHETASE CO-TRANSCRIBED BACTERIAL HOMOLOG PROTEIN"/>
    <property type="match status" value="1"/>
</dbReference>
<dbReference type="HAMAP" id="MF_02087">
    <property type="entry name" value="PLP_homeostasis"/>
    <property type="match status" value="1"/>
</dbReference>
<dbReference type="InterPro" id="IPR001608">
    <property type="entry name" value="Ala_racemase_N"/>
</dbReference>
<keyword evidence="1 2" id="KW-0663">Pyridoxal phosphate</keyword>
<dbReference type="NCBIfam" id="TIGR00044">
    <property type="entry name" value="YggS family pyridoxal phosphate-dependent enzyme"/>
    <property type="match status" value="1"/>
</dbReference>
<feature type="domain" description="Alanine racemase N-terminal" evidence="5">
    <location>
        <begin position="3"/>
        <end position="211"/>
    </location>
</feature>
<dbReference type="EMBL" id="VULO01000008">
    <property type="protein sequence ID" value="MSS84675.1"/>
    <property type="molecule type" value="Genomic_DNA"/>
</dbReference>
<dbReference type="PANTHER" id="PTHR10146:SF14">
    <property type="entry name" value="PYRIDOXAL PHOSPHATE HOMEOSTASIS PROTEIN"/>
    <property type="match status" value="1"/>
</dbReference>
<dbReference type="PIRSF" id="PIRSF004848">
    <property type="entry name" value="YBL036c_PLPDEIII"/>
    <property type="match status" value="1"/>
</dbReference>
<name>A0A6N7W5T7_9ACTO</name>
<evidence type="ECO:0000256" key="2">
    <source>
        <dbReference type="HAMAP-Rule" id="MF_02087"/>
    </source>
</evidence>
<dbReference type="InterPro" id="IPR029066">
    <property type="entry name" value="PLP-binding_barrel"/>
</dbReference>
<evidence type="ECO:0000259" key="5">
    <source>
        <dbReference type="Pfam" id="PF01168"/>
    </source>
</evidence>
<comment type="similarity">
    <text evidence="2 4">Belongs to the pyridoxal phosphate-binding protein YggS/PROSC family.</text>
</comment>
<gene>
    <name evidence="6" type="ORF">FYJ24_07835</name>
</gene>
<dbReference type="SUPFAM" id="SSF51419">
    <property type="entry name" value="PLP-binding barrel"/>
    <property type="match status" value="1"/>
</dbReference>
<evidence type="ECO:0000256" key="1">
    <source>
        <dbReference type="ARBA" id="ARBA00022898"/>
    </source>
</evidence>
<evidence type="ECO:0000313" key="7">
    <source>
        <dbReference type="Proteomes" id="UP000470875"/>
    </source>
</evidence>
<comment type="cofactor">
    <cofactor evidence="3">
        <name>pyridoxal 5'-phosphate</name>
        <dbReference type="ChEBI" id="CHEBI:597326"/>
    </cofactor>
</comment>
<dbReference type="Gene3D" id="3.20.20.10">
    <property type="entry name" value="Alanine racemase"/>
    <property type="match status" value="1"/>
</dbReference>
<dbReference type="AlphaFoldDB" id="A0A6N7W5T7"/>
<organism evidence="6 7">
    <name type="scientific">Scrofimicrobium canadense</name>
    <dbReference type="NCBI Taxonomy" id="2652290"/>
    <lineage>
        <taxon>Bacteria</taxon>
        <taxon>Bacillati</taxon>
        <taxon>Actinomycetota</taxon>
        <taxon>Actinomycetes</taxon>
        <taxon>Actinomycetales</taxon>
        <taxon>Actinomycetaceae</taxon>
        <taxon>Scrofimicrobium</taxon>
    </lineage>
</organism>